<evidence type="ECO:0000313" key="2">
    <source>
        <dbReference type="EMBL" id="GBG39196.1"/>
    </source>
</evidence>
<evidence type="ECO:0000313" key="3">
    <source>
        <dbReference type="EMBL" id="GKU71449.1"/>
    </source>
</evidence>
<dbReference type="PANTHER" id="PTHR48079">
    <property type="entry name" value="PROTEIN YEEZ"/>
    <property type="match status" value="1"/>
</dbReference>
<dbReference type="Proteomes" id="UP001139505">
    <property type="component" value="Unassembled WGS sequence"/>
</dbReference>
<dbReference type="InterPro" id="IPR001509">
    <property type="entry name" value="Epimerase_deHydtase"/>
</dbReference>
<dbReference type="PANTHER" id="PTHR48079:SF6">
    <property type="entry name" value="NAD(P)-BINDING DOMAIN-CONTAINING PROTEIN-RELATED"/>
    <property type="match status" value="1"/>
</dbReference>
<organism evidence="3 5">
    <name type="scientific">Mycobacterium montefiorense</name>
    <dbReference type="NCBI Taxonomy" id="154654"/>
    <lineage>
        <taxon>Bacteria</taxon>
        <taxon>Bacillati</taxon>
        <taxon>Actinomycetota</taxon>
        <taxon>Actinomycetes</taxon>
        <taxon>Mycobacteriales</taxon>
        <taxon>Mycobacteriaceae</taxon>
        <taxon>Mycobacterium</taxon>
        <taxon>Mycobacterium simiae complex</taxon>
    </lineage>
</organism>
<proteinExistence type="predicted"/>
<gene>
    <name evidence="2" type="ORF">MmonteBS_35680</name>
    <name evidence="3" type="ORF">NJB18185_12250</name>
</gene>
<dbReference type="SUPFAM" id="SSF51735">
    <property type="entry name" value="NAD(P)-binding Rossmann-fold domains"/>
    <property type="match status" value="1"/>
</dbReference>
<dbReference type="InterPro" id="IPR036291">
    <property type="entry name" value="NAD(P)-bd_dom_sf"/>
</dbReference>
<dbReference type="Proteomes" id="UP000245060">
    <property type="component" value="Unassembled WGS sequence"/>
</dbReference>
<sequence>MDAALHANLKKFVFTSTAGALAINSSRAVTEDDPHNWDQGGAYIEARVAAENMLLSYAQDNGLPAVAMCISTTYGPGDWAPTPHGSMLSLVANGRFPFYLGYSSEVVGIEDAAKAMLLAAEHGGGGERYIVSDRYMSVRELHEIAATAVGRRPPRIGIPMPALHVGARVNDVLRGCWAATFPSPTPECGWPN</sequence>
<reference evidence="2" key="1">
    <citation type="journal article" date="2018" name="Genome Announc.">
        <title>Draft Genome Sequence of Mycobacterium montefiorense Isolated from Japanese Black Salamander (Hynobius nigrescens).</title>
        <authorList>
            <person name="Fukano H."/>
            <person name="Yoshida M."/>
            <person name="Shimizu A."/>
            <person name="Iwao H."/>
            <person name="Katayama Y."/>
            <person name="Omatsu T."/>
            <person name="Mizutani T."/>
            <person name="Kurata O."/>
            <person name="Wada S."/>
            <person name="Hoshino Y."/>
        </authorList>
    </citation>
    <scope>NUCLEOTIDE SEQUENCE</scope>
    <source>
        <strain evidence="2">BS</strain>
    </source>
</reference>
<name>A0AA37PKA3_9MYCO</name>
<evidence type="ECO:0000313" key="4">
    <source>
        <dbReference type="Proteomes" id="UP000245060"/>
    </source>
</evidence>
<reference evidence="3" key="3">
    <citation type="journal article" date="2022" name="Microbiol. Resour. Announc.">
        <title>Draft Genome Sequences of Eight Mycobacterium montefiorense Strains Isolated from Salamanders in Captivity.</title>
        <authorList>
            <person name="Komine T."/>
            <person name="Ihara H."/>
            <person name="Fukano H."/>
            <person name="Hoshino Y."/>
            <person name="Kurata O."/>
            <person name="Wada S."/>
        </authorList>
    </citation>
    <scope>NUCLEOTIDE SEQUENCE</scope>
    <source>
        <strain evidence="3">NJB18185</strain>
    </source>
</reference>
<dbReference type="Gene3D" id="3.40.50.720">
    <property type="entry name" value="NAD(P)-binding Rossmann-like Domain"/>
    <property type="match status" value="1"/>
</dbReference>
<dbReference type="AlphaFoldDB" id="A0AA37PKA3"/>
<evidence type="ECO:0000259" key="1">
    <source>
        <dbReference type="Pfam" id="PF01370"/>
    </source>
</evidence>
<comment type="caution">
    <text evidence="3">The sequence shown here is derived from an EMBL/GenBank/DDBJ whole genome shotgun (WGS) entry which is preliminary data.</text>
</comment>
<dbReference type="GO" id="GO:0005737">
    <property type="term" value="C:cytoplasm"/>
    <property type="evidence" value="ECO:0007669"/>
    <property type="project" value="TreeGrafter"/>
</dbReference>
<dbReference type="EMBL" id="BFCH01000018">
    <property type="protein sequence ID" value="GBG39196.1"/>
    <property type="molecule type" value="Genomic_DNA"/>
</dbReference>
<dbReference type="Pfam" id="PF01370">
    <property type="entry name" value="Epimerase"/>
    <property type="match status" value="1"/>
</dbReference>
<feature type="domain" description="NAD-dependent epimerase/dehydratase" evidence="1">
    <location>
        <begin position="2"/>
        <end position="131"/>
    </location>
</feature>
<dbReference type="InterPro" id="IPR051783">
    <property type="entry name" value="NAD(P)-dependent_oxidoreduct"/>
</dbReference>
<evidence type="ECO:0000313" key="5">
    <source>
        <dbReference type="Proteomes" id="UP001139505"/>
    </source>
</evidence>
<dbReference type="EMBL" id="BQYH01000005">
    <property type="protein sequence ID" value="GKU71449.1"/>
    <property type="molecule type" value="Genomic_DNA"/>
</dbReference>
<dbReference type="GO" id="GO:0004029">
    <property type="term" value="F:aldehyde dehydrogenase (NAD+) activity"/>
    <property type="evidence" value="ECO:0007669"/>
    <property type="project" value="TreeGrafter"/>
</dbReference>
<protein>
    <recommendedName>
        <fullName evidence="1">NAD-dependent epimerase/dehydratase domain-containing protein</fullName>
    </recommendedName>
</protein>
<reference evidence="3" key="4">
    <citation type="submission" date="2022-04" db="EMBL/GenBank/DDBJ databases">
        <authorList>
            <person name="Komine T."/>
            <person name="Fukano H."/>
            <person name="Wada S."/>
        </authorList>
    </citation>
    <scope>NUCLEOTIDE SEQUENCE</scope>
    <source>
        <strain evidence="3">NJB18185</strain>
    </source>
</reference>
<accession>A0AA37PKA3</accession>
<keyword evidence="4" id="KW-1185">Reference proteome</keyword>
<reference evidence="4" key="2">
    <citation type="submission" date="2018-04" db="EMBL/GenBank/DDBJ databases">
        <title>Draft genome sequence of Mycobacterium montefiorense isolated from Japanese black salamander.</title>
        <authorList>
            <person name="Fukano H."/>
            <person name="Yoshida M."/>
            <person name="Shimizu A."/>
            <person name="Iwao H."/>
            <person name="Kurata O."/>
            <person name="Katayama Y."/>
            <person name="Omatsu T."/>
            <person name="Mizutani T."/>
            <person name="Wada S."/>
            <person name="Hoshino Y."/>
        </authorList>
    </citation>
    <scope>NUCLEOTIDE SEQUENCE [LARGE SCALE GENOMIC DNA]</scope>
    <source>
        <strain evidence="4">BS</strain>
    </source>
</reference>